<name>A0A8B8E472_CRAVI</name>
<dbReference type="InterPro" id="IPR057989">
    <property type="entry name" value="TPR_RPAP1/MINIYO-like"/>
</dbReference>
<accession>A0A8B8E472</accession>
<evidence type="ECO:0000256" key="3">
    <source>
        <dbReference type="ARBA" id="ARBA00023163"/>
    </source>
</evidence>
<dbReference type="Gene3D" id="1.25.10.10">
    <property type="entry name" value="Leucine-rich Repeat Variant"/>
    <property type="match status" value="1"/>
</dbReference>
<keyword evidence="4" id="KW-0539">Nucleus</keyword>
<proteinExistence type="inferred from homology"/>
<evidence type="ECO:0000256" key="2">
    <source>
        <dbReference type="ARBA" id="ARBA00009953"/>
    </source>
</evidence>
<keyword evidence="3" id="KW-0804">Transcription</keyword>
<comment type="similarity">
    <text evidence="2">Belongs to the RPAP1 family.</text>
</comment>
<evidence type="ECO:0000256" key="1">
    <source>
        <dbReference type="ARBA" id="ARBA00004123"/>
    </source>
</evidence>
<dbReference type="SUPFAM" id="SSF48371">
    <property type="entry name" value="ARM repeat"/>
    <property type="match status" value="1"/>
</dbReference>
<keyword evidence="9" id="KW-1185">Reference proteome</keyword>
<organism evidence="9 10">
    <name type="scientific">Crassostrea virginica</name>
    <name type="common">Eastern oyster</name>
    <dbReference type="NCBI Taxonomy" id="6565"/>
    <lineage>
        <taxon>Eukaryota</taxon>
        <taxon>Metazoa</taxon>
        <taxon>Spiralia</taxon>
        <taxon>Lophotrochozoa</taxon>
        <taxon>Mollusca</taxon>
        <taxon>Bivalvia</taxon>
        <taxon>Autobranchia</taxon>
        <taxon>Pteriomorphia</taxon>
        <taxon>Ostreida</taxon>
        <taxon>Ostreoidea</taxon>
        <taxon>Ostreidae</taxon>
        <taxon>Crassostrea</taxon>
    </lineage>
</organism>
<evidence type="ECO:0000256" key="5">
    <source>
        <dbReference type="SAM" id="MobiDB-lite"/>
    </source>
</evidence>
<evidence type="ECO:0000259" key="7">
    <source>
        <dbReference type="Pfam" id="PF08621"/>
    </source>
</evidence>
<evidence type="ECO:0000313" key="9">
    <source>
        <dbReference type="Proteomes" id="UP000694844"/>
    </source>
</evidence>
<dbReference type="GO" id="GO:0006366">
    <property type="term" value="P:transcription by RNA polymerase II"/>
    <property type="evidence" value="ECO:0007669"/>
    <property type="project" value="InterPro"/>
</dbReference>
<feature type="region of interest" description="Disordered" evidence="5">
    <location>
        <begin position="27"/>
        <end position="100"/>
    </location>
</feature>
<evidence type="ECO:0000313" key="10">
    <source>
        <dbReference type="RefSeq" id="XP_022334116.1"/>
    </source>
</evidence>
<protein>
    <submittedName>
        <fullName evidence="10">RNA polymerase II-associated protein 1-like isoform X1</fullName>
    </submittedName>
</protein>
<dbReference type="PANTHER" id="PTHR21483">
    <property type="entry name" value="RNA POLYMERASE II-ASSOCIATED PROTEIN 1"/>
    <property type="match status" value="1"/>
</dbReference>
<dbReference type="PANTHER" id="PTHR21483:SF18">
    <property type="entry name" value="RNA POLYMERASE II-ASSOCIATED PROTEIN 1"/>
    <property type="match status" value="1"/>
</dbReference>
<dbReference type="RefSeq" id="XP_022334116.1">
    <property type="nucleotide sequence ID" value="XM_022478408.1"/>
</dbReference>
<dbReference type="InterPro" id="IPR013930">
    <property type="entry name" value="RPAP1_N"/>
</dbReference>
<evidence type="ECO:0000259" key="6">
    <source>
        <dbReference type="Pfam" id="PF08620"/>
    </source>
</evidence>
<gene>
    <name evidence="10" type="primary">LOC111131070</name>
</gene>
<sequence>MIKRPKPGESEDDLLKFQQEFLAKQEKSAASVVKKPDKRKTEHSAGTIEKDVVEIERLPSTKPYSEASSIPLKKSRFSESWDAAQKASEEDNPEARIQKHDRHMEAVLSKIVERDTRNIQPFPSVLECSSGFPKVMHRGNLEQNKTDSKKKPKSLFAQQMSRMSAGDLGLVVTEKKQQTHVDMEAESVNRTKYSSHSGSHIIQGSGLSATFGEEEAQKIHQENLGKISSMSPEEILEERNKLLQMIDPKLVNFLSSKRKKHASSESVSLSDTTEAMETEQCKQIKGKVPKGVTEELDLPVKPDKKWVHMDKVEYEKLSWLKDLPFPKTDNNETGTTARFDFEGKLVTSDEGIDVKMGLHHHGNEPERAGYSLEELFHLCRSTNNQQRMLALKTLANVLTKTRNGDLEDQVKSAILPTVLNAGILFLVRWAMDDSVESVVFMAVKTLHAILVSKADEEALDRVLPWFQGHVSPCFKTCRMSAEMSDKDPTPEDEKPQETDADILKKDVIYALVMRMNLLPRLRHILSQCRPQAPVVLQCIDILIRIVRHSPQMAYEVEKCSGLLELITEEFLPTSWRMLDLKAPLSDLYGIPVPSAMKLIRCLAQSGRNLAATLLSKYHIKARLLRYLVEKTADDLLLPHAEALRLQIESYWAWRTFLSYGLADDLFTDIFPCILSQLEVLQKENFGSSSNLLLRRMTAFTSVLESVVVLAAQCDQRKFGSSERKLSSDEDQNLLPNVTWSQITDISSVVMDTCQKCLKKLGETYQHKKFNLDFEVSCLNFTASYLLSWSSHKSFDPVSGLHYVENIYRDTLDPLLHSLGFQAVLSSLCPSSSVLNPEHQLKVECADNLPGLGMRTSEEGLTEPCLQEYSPFGIITAFLKLLYVISQVHKGLQEKIGELISTEGNLLSYMRKMASSAKSLSQRYFNKYENLVIYYFIKLIVNQPSCVQAVPLLQRLTLRLITQLQHGDEFLVHDLLSTVIFSPGLWKQDDDAMRSSLESLQLSDAMHLCSVTMEQVSVNQTQLVAATLSELVPIRAAYLQAFSSQQRVAFHSRHRFLMQALEVQNLVSSSPAETLLPLDWMYLPLIELYNKSSSIGAHVQNALAVAEVSMVASVLRWVYLLERFQPKVTGSVSVTLRVSRIMCTYLTGNDLFMDKTVYLYLAGLLREFSTPQLLDQMNFSEEIPGLVSFYDMYSDLLRQFEAVSFGDSLFSCYVLLPIQQKQDLQLRKALWTEHHGILRCMHISLEELPIPVDRFLYPEETDVELIRLYFQSLLSRRLKPQWSPLLYVIAVHHVNRFIYNQEQKHTRLKHGMILQAQKSPHKELCQHLLYYKTVSLGEVNGIELYKELPQIRMNLLERIQSMEHSA</sequence>
<feature type="compositionally biased region" description="Basic and acidic residues" evidence="5">
    <location>
        <begin position="87"/>
        <end position="100"/>
    </location>
</feature>
<dbReference type="InterPro" id="IPR013929">
    <property type="entry name" value="RPAP1_C"/>
</dbReference>
<dbReference type="KEGG" id="cvn:111131070"/>
<dbReference type="Pfam" id="PF25766">
    <property type="entry name" value="TPR_RPAP1"/>
    <property type="match status" value="1"/>
</dbReference>
<dbReference type="InterPro" id="IPR016024">
    <property type="entry name" value="ARM-type_fold"/>
</dbReference>
<dbReference type="Proteomes" id="UP000694844">
    <property type="component" value="Chromosome 4"/>
</dbReference>
<evidence type="ECO:0000256" key="4">
    <source>
        <dbReference type="ARBA" id="ARBA00023242"/>
    </source>
</evidence>
<dbReference type="InterPro" id="IPR011989">
    <property type="entry name" value="ARM-like"/>
</dbReference>
<dbReference type="GeneID" id="111131070"/>
<dbReference type="Pfam" id="PF08621">
    <property type="entry name" value="RPAP1_N"/>
    <property type="match status" value="1"/>
</dbReference>
<evidence type="ECO:0000259" key="8">
    <source>
        <dbReference type="Pfam" id="PF25766"/>
    </source>
</evidence>
<feature type="domain" description="RPAP1 C-terminal" evidence="6">
    <location>
        <begin position="337"/>
        <end position="401"/>
    </location>
</feature>
<feature type="domain" description="RPAP1/MINIYO-like TPR repeats" evidence="8">
    <location>
        <begin position="1080"/>
        <end position="1304"/>
    </location>
</feature>
<feature type="domain" description="RPAP1 N-terminal" evidence="7">
    <location>
        <begin position="217"/>
        <end position="261"/>
    </location>
</feature>
<dbReference type="InterPro" id="IPR039913">
    <property type="entry name" value="RPAP1/Rba50"/>
</dbReference>
<reference evidence="10" key="1">
    <citation type="submission" date="2025-08" db="UniProtKB">
        <authorList>
            <consortium name="RefSeq"/>
        </authorList>
    </citation>
    <scope>IDENTIFICATION</scope>
    <source>
        <tissue evidence="10">Whole sample</tissue>
    </source>
</reference>
<dbReference type="OrthoDB" id="348201at2759"/>
<dbReference type="Pfam" id="PF08620">
    <property type="entry name" value="RPAP1_C"/>
    <property type="match status" value="1"/>
</dbReference>
<feature type="region of interest" description="Disordered" evidence="5">
    <location>
        <begin position="181"/>
        <end position="200"/>
    </location>
</feature>
<comment type="subcellular location">
    <subcellularLocation>
        <location evidence="1">Nucleus</location>
    </subcellularLocation>
</comment>
<feature type="compositionally biased region" description="Basic and acidic residues" evidence="5">
    <location>
        <begin position="39"/>
        <end position="59"/>
    </location>
</feature>